<protein>
    <submittedName>
        <fullName evidence="5">Capsule polysaccharide transporter</fullName>
    </submittedName>
</protein>
<dbReference type="PANTHER" id="PTHR33619">
    <property type="entry name" value="POLYSACCHARIDE EXPORT PROTEIN GFCE-RELATED"/>
    <property type="match status" value="1"/>
</dbReference>
<dbReference type="EMBL" id="BQKE01000001">
    <property type="protein sequence ID" value="GJM62005.1"/>
    <property type="molecule type" value="Genomic_DNA"/>
</dbReference>
<feature type="domain" description="Soluble ligand binding" evidence="4">
    <location>
        <begin position="577"/>
        <end position="621"/>
    </location>
</feature>
<comment type="caution">
    <text evidence="5">The sequence shown here is derived from an EMBL/GenBank/DDBJ whole genome shotgun (WGS) entry which is preliminary data.</text>
</comment>
<evidence type="ECO:0000313" key="5">
    <source>
        <dbReference type="EMBL" id="GJM62005.1"/>
    </source>
</evidence>
<feature type="domain" description="Soluble ligand binding" evidence="4">
    <location>
        <begin position="477"/>
        <end position="525"/>
    </location>
</feature>
<sequence length="793" mass="87440">MFQIHAQSLEGLDNIDFTGKSVDDLSDAQIMQIQQEMTKRGLGMAEIEMFAQAKGIPQLEVNKLKSRLAEVSTMGASSASGLQSDYMNSQLPEVNTEYSEKEEIPQESIPMSVFGSKLFNAKNLTFEPSIALNPSSDYRLGVGDEVRIDIWGASQQNYKLLVDKTGSINIPNIGPIRVSGMHLKDAQSKILNRLSAIYSGMKGSQPNTFGQVSMGMLQGINVNVIGEVILPGTYTLPSTASLFNALYLSGGPNDIGSFRKVQVIRGGEIAQEIDVYDYLVKGKGNANIQLENDDVIKVPPYQNRVVMAGEFKRTGIFEGKHGESVMDMVDYAGGFTENAYTHRLEIFRKNGREQTVRDVTLDQLATTVIQNGDSILVKPVLERYANRVQITGAVFRPGTYEVEDGLQLSTLIKKAEGLKEDAFLERGYIYRKGEDLSDEVISFSVVDVVLGKEDIVLQREDYVVISSLLEMREELTIDIGGPVMKPGEYTFGEGMKLKDLIVVAGGFKIEASGARVEVARRLRGEDAEKASDKIAEIFVMDISKNLTISEADGEFELKPFDKVFVRKAPGSKVQRTVTVTGEVIYPGNYSLSSEKERISDVMKRAGGFNANAYLEGAMLTRRIIKSEKQLAMQEEMLRRDQSIELTNLEFEVVGIQLEEIMKNPGGKMDIYLEAGDEITIPQKTQTVRISGEVLNPVSTTFEPGKRARYYISQGGGFGLNAKRKKTYVRYPNGTTGVTRSFIFKSYPKVTPGSEVIVPQRPPRAPMTMASWMALASSAAALALTVTSIVNNIK</sequence>
<evidence type="ECO:0000256" key="2">
    <source>
        <dbReference type="SAM" id="Phobius"/>
    </source>
</evidence>
<keyword evidence="2" id="KW-0472">Membrane</keyword>
<reference evidence="5 6" key="1">
    <citation type="submission" date="2021-12" db="EMBL/GenBank/DDBJ databases">
        <title>Genome sequencing of bacteria with rrn-lacking chromosome and rrn-plasmid.</title>
        <authorList>
            <person name="Anda M."/>
            <person name="Iwasaki W."/>
        </authorList>
    </citation>
    <scope>NUCLEOTIDE SEQUENCE [LARGE SCALE GENOMIC DNA]</scope>
    <source>
        <strain evidence="5 6">NBRC 15940</strain>
    </source>
</reference>
<feature type="domain" description="Polysaccharide export protein N-terminal" evidence="3">
    <location>
        <begin position="134"/>
        <end position="198"/>
    </location>
</feature>
<dbReference type="Gene3D" id="3.10.560.10">
    <property type="entry name" value="Outer membrane lipoprotein wza domain like"/>
    <property type="match status" value="6"/>
</dbReference>
<feature type="domain" description="Soluble ligand binding" evidence="4">
    <location>
        <begin position="306"/>
        <end position="354"/>
    </location>
</feature>
<evidence type="ECO:0000259" key="4">
    <source>
        <dbReference type="Pfam" id="PF10531"/>
    </source>
</evidence>
<dbReference type="Proteomes" id="UP001310022">
    <property type="component" value="Unassembled WGS sequence"/>
</dbReference>
<dbReference type="Pfam" id="PF02563">
    <property type="entry name" value="Poly_export"/>
    <property type="match status" value="1"/>
</dbReference>
<keyword evidence="6" id="KW-1185">Reference proteome</keyword>
<keyword evidence="1" id="KW-0732">Signal</keyword>
<feature type="domain" description="Soluble ligand binding" evidence="4">
    <location>
        <begin position="222"/>
        <end position="268"/>
    </location>
</feature>
<gene>
    <name evidence="5" type="ORF">PEDI_25570</name>
</gene>
<keyword evidence="2" id="KW-0812">Transmembrane</keyword>
<dbReference type="PANTHER" id="PTHR33619:SF3">
    <property type="entry name" value="POLYSACCHARIDE EXPORT PROTEIN GFCE-RELATED"/>
    <property type="match status" value="1"/>
</dbReference>
<dbReference type="Gene3D" id="3.30.1950.10">
    <property type="entry name" value="wza like domain"/>
    <property type="match status" value="1"/>
</dbReference>
<dbReference type="InterPro" id="IPR003715">
    <property type="entry name" value="Poly_export_N"/>
</dbReference>
<evidence type="ECO:0000256" key="1">
    <source>
        <dbReference type="ARBA" id="ARBA00022729"/>
    </source>
</evidence>
<dbReference type="InterPro" id="IPR019554">
    <property type="entry name" value="Soluble_ligand-bd"/>
</dbReference>
<dbReference type="GO" id="GO:0015159">
    <property type="term" value="F:polysaccharide transmembrane transporter activity"/>
    <property type="evidence" value="ECO:0007669"/>
    <property type="project" value="InterPro"/>
</dbReference>
<feature type="transmembrane region" description="Helical" evidence="2">
    <location>
        <begin position="768"/>
        <end position="789"/>
    </location>
</feature>
<evidence type="ECO:0000313" key="6">
    <source>
        <dbReference type="Proteomes" id="UP001310022"/>
    </source>
</evidence>
<dbReference type="InterPro" id="IPR049712">
    <property type="entry name" value="Poly_export"/>
</dbReference>
<organism evidence="5 6">
    <name type="scientific">Persicobacter diffluens</name>
    <dbReference type="NCBI Taxonomy" id="981"/>
    <lineage>
        <taxon>Bacteria</taxon>
        <taxon>Pseudomonadati</taxon>
        <taxon>Bacteroidota</taxon>
        <taxon>Cytophagia</taxon>
        <taxon>Cytophagales</taxon>
        <taxon>Persicobacteraceae</taxon>
        <taxon>Persicobacter</taxon>
    </lineage>
</organism>
<accession>A0AAN5AJT5</accession>
<feature type="domain" description="Soluble ligand binding" evidence="4">
    <location>
        <begin position="387"/>
        <end position="434"/>
    </location>
</feature>
<evidence type="ECO:0000259" key="3">
    <source>
        <dbReference type="Pfam" id="PF02563"/>
    </source>
</evidence>
<feature type="domain" description="Soluble ligand binding" evidence="4">
    <location>
        <begin position="687"/>
        <end position="728"/>
    </location>
</feature>
<dbReference type="Pfam" id="PF10531">
    <property type="entry name" value="SLBB"/>
    <property type="match status" value="6"/>
</dbReference>
<name>A0AAN5AJT5_9BACT</name>
<keyword evidence="2" id="KW-1133">Transmembrane helix</keyword>
<proteinExistence type="predicted"/>
<dbReference type="AlphaFoldDB" id="A0AAN5AJT5"/>